<dbReference type="CDD" id="cd14733">
    <property type="entry name" value="BACK"/>
    <property type="match status" value="1"/>
</dbReference>
<evidence type="ECO:0000256" key="1">
    <source>
        <dbReference type="SAM" id="Coils"/>
    </source>
</evidence>
<dbReference type="OrthoDB" id="6359816at2759"/>
<evidence type="ECO:0000313" key="3">
    <source>
        <dbReference type="EMBL" id="OLQ03818.1"/>
    </source>
</evidence>
<dbReference type="OMA" id="CASFGHE"/>
<evidence type="ECO:0000259" key="2">
    <source>
        <dbReference type="PROSITE" id="PS50097"/>
    </source>
</evidence>
<gene>
    <name evidence="3" type="primary">BPM2</name>
    <name evidence="3" type="ORF">AK812_SmicGene13208</name>
</gene>
<reference evidence="3 4" key="1">
    <citation type="submission" date="2016-02" db="EMBL/GenBank/DDBJ databases">
        <title>Genome analysis of coral dinoflagellate symbionts highlights evolutionary adaptations to a symbiotic lifestyle.</title>
        <authorList>
            <person name="Aranda M."/>
            <person name="Li Y."/>
            <person name="Liew Y.J."/>
            <person name="Baumgarten S."/>
            <person name="Simakov O."/>
            <person name="Wilson M."/>
            <person name="Piel J."/>
            <person name="Ashoor H."/>
            <person name="Bougouffa S."/>
            <person name="Bajic V.B."/>
            <person name="Ryu T."/>
            <person name="Ravasi T."/>
            <person name="Bayer T."/>
            <person name="Micklem G."/>
            <person name="Kim H."/>
            <person name="Bhak J."/>
            <person name="Lajeunesse T.C."/>
            <person name="Voolstra C.R."/>
        </authorList>
    </citation>
    <scope>NUCLEOTIDE SEQUENCE [LARGE SCALE GENOMIC DNA]</scope>
    <source>
        <strain evidence="3 4">CCMP2467</strain>
    </source>
</reference>
<dbReference type="Proteomes" id="UP000186817">
    <property type="component" value="Unassembled WGS sequence"/>
</dbReference>
<feature type="domain" description="BTB" evidence="2">
    <location>
        <begin position="299"/>
        <end position="366"/>
    </location>
</feature>
<name>A0A1Q9E8S8_SYMMI</name>
<dbReference type="SMART" id="SM00225">
    <property type="entry name" value="BTB"/>
    <property type="match status" value="1"/>
</dbReference>
<dbReference type="PANTHER" id="PTHR24413">
    <property type="entry name" value="SPECKLE-TYPE POZ PROTEIN"/>
    <property type="match status" value="1"/>
</dbReference>
<feature type="coiled-coil region" evidence="1">
    <location>
        <begin position="3"/>
        <end position="61"/>
    </location>
</feature>
<organism evidence="3 4">
    <name type="scientific">Symbiodinium microadriaticum</name>
    <name type="common">Dinoflagellate</name>
    <name type="synonym">Zooxanthella microadriatica</name>
    <dbReference type="NCBI Taxonomy" id="2951"/>
    <lineage>
        <taxon>Eukaryota</taxon>
        <taxon>Sar</taxon>
        <taxon>Alveolata</taxon>
        <taxon>Dinophyceae</taxon>
        <taxon>Suessiales</taxon>
        <taxon>Symbiodiniaceae</taxon>
        <taxon>Symbiodinium</taxon>
    </lineage>
</organism>
<dbReference type="SUPFAM" id="SSF54695">
    <property type="entry name" value="POZ domain"/>
    <property type="match status" value="1"/>
</dbReference>
<dbReference type="InterPro" id="IPR011333">
    <property type="entry name" value="SKP1/BTB/POZ_sf"/>
</dbReference>
<protein>
    <submittedName>
        <fullName evidence="3">BTB/POZ and MATH domain-containing protein 2</fullName>
    </submittedName>
</protein>
<keyword evidence="4" id="KW-1185">Reference proteome</keyword>
<accession>A0A1Q9E8S8</accession>
<evidence type="ECO:0000313" key="4">
    <source>
        <dbReference type="Proteomes" id="UP000186817"/>
    </source>
</evidence>
<keyword evidence="1" id="KW-0175">Coiled coil</keyword>
<sequence length="501" mass="56275">MSAEELRAEIETTKTRVRAAVARKRELQAATAEALERQRLRRELEVQRMMLNEELDDNHAEEQYRRNIDEDVEGEHLITGPSGPVPLTAPPYKCPLRTFGEECASFGHEVAKGEYIWKLTQMSWLRTAIEHNCTGSPESDLFQVGAYSFLFIYNPHGGFIGFDQAAGQSQHGCIAIMPHYTTDAFTFRYSIYAKTCGGDFVQWGKTNEEFKRSSMCKSYGPDVHPERSPPAATGLFGLSHGQLLQSEWVQDDTLTLKFVLEVLPQRSYSSQSFARSVVDVPEPTLCRDTQALLEEASCSDVDFRLQGEVIHAHSQVLCARSEVLKKQLNSGMRESASKVITIEDCDAATFKAFLNFLYTDKLPTVEDLAEPSSQAVKQDSSRCASPMEALWAVSHKYQVERLQRWCEAQLCKQLSAEQVCSVLRQAHVFEAVQLEKACLSYIKDHATEVLKLEAYADLISTWPEVAMKIHLFSTGVPDAEAAAIVRARKVRRLEDGTEKTA</sequence>
<dbReference type="Pfam" id="PF00651">
    <property type="entry name" value="BTB"/>
    <property type="match status" value="1"/>
</dbReference>
<dbReference type="EMBL" id="LSRX01000226">
    <property type="protein sequence ID" value="OLQ03818.1"/>
    <property type="molecule type" value="Genomic_DNA"/>
</dbReference>
<comment type="caution">
    <text evidence="3">The sequence shown here is derived from an EMBL/GenBank/DDBJ whole genome shotgun (WGS) entry which is preliminary data.</text>
</comment>
<dbReference type="AlphaFoldDB" id="A0A1Q9E8S8"/>
<proteinExistence type="predicted"/>
<dbReference type="PROSITE" id="PS50097">
    <property type="entry name" value="BTB"/>
    <property type="match status" value="1"/>
</dbReference>
<dbReference type="Gene3D" id="3.30.710.10">
    <property type="entry name" value="Potassium Channel Kv1.1, Chain A"/>
    <property type="match status" value="1"/>
</dbReference>
<dbReference type="InterPro" id="IPR000210">
    <property type="entry name" value="BTB/POZ_dom"/>
</dbReference>